<accession>A0A0F9D729</accession>
<feature type="non-terminal residue" evidence="1">
    <location>
        <position position="1"/>
    </location>
</feature>
<comment type="caution">
    <text evidence="1">The sequence shown here is derived from an EMBL/GenBank/DDBJ whole genome shotgun (WGS) entry which is preliminary data.</text>
</comment>
<evidence type="ECO:0000313" key="1">
    <source>
        <dbReference type="EMBL" id="KKL13606.1"/>
    </source>
</evidence>
<protein>
    <submittedName>
        <fullName evidence="1">Uncharacterized protein</fullName>
    </submittedName>
</protein>
<name>A0A0F9D729_9ZZZZ</name>
<sequence length="96" mass="10706">LKNEDNTRVAQTMPDRLKASEILGRSEADFTDILRMNSKEEDFVLDTVEKKEAQAIATIRLAEIIIHMGANTVDLTADILHHEEIVADSTPDSESI</sequence>
<dbReference type="AlphaFoldDB" id="A0A0F9D729"/>
<gene>
    <name evidence="1" type="ORF">LCGC14_2524100</name>
</gene>
<reference evidence="1" key="1">
    <citation type="journal article" date="2015" name="Nature">
        <title>Complex archaea that bridge the gap between prokaryotes and eukaryotes.</title>
        <authorList>
            <person name="Spang A."/>
            <person name="Saw J.H."/>
            <person name="Jorgensen S.L."/>
            <person name="Zaremba-Niedzwiedzka K."/>
            <person name="Martijn J."/>
            <person name="Lind A.E."/>
            <person name="van Eijk R."/>
            <person name="Schleper C."/>
            <person name="Guy L."/>
            <person name="Ettema T.J."/>
        </authorList>
    </citation>
    <scope>NUCLEOTIDE SEQUENCE</scope>
</reference>
<proteinExistence type="predicted"/>
<organism evidence="1">
    <name type="scientific">marine sediment metagenome</name>
    <dbReference type="NCBI Taxonomy" id="412755"/>
    <lineage>
        <taxon>unclassified sequences</taxon>
        <taxon>metagenomes</taxon>
        <taxon>ecological metagenomes</taxon>
    </lineage>
</organism>
<dbReference type="EMBL" id="LAZR01040789">
    <property type="protein sequence ID" value="KKL13606.1"/>
    <property type="molecule type" value="Genomic_DNA"/>
</dbReference>